<protein>
    <recommendedName>
        <fullName evidence="2">NERD domain-containing protein</fullName>
    </recommendedName>
</protein>
<organism evidence="3 4">
    <name type="scientific">Heyndrickxia shackletonii</name>
    <dbReference type="NCBI Taxonomy" id="157838"/>
    <lineage>
        <taxon>Bacteria</taxon>
        <taxon>Bacillati</taxon>
        <taxon>Bacillota</taxon>
        <taxon>Bacilli</taxon>
        <taxon>Bacillales</taxon>
        <taxon>Bacillaceae</taxon>
        <taxon>Heyndrickxia</taxon>
    </lineage>
</organism>
<dbReference type="PROSITE" id="PS50965">
    <property type="entry name" value="NERD"/>
    <property type="match status" value="1"/>
</dbReference>
<evidence type="ECO:0000313" key="3">
    <source>
        <dbReference type="EMBL" id="KQL54173.1"/>
    </source>
</evidence>
<keyword evidence="1" id="KW-1133">Transmembrane helix</keyword>
<reference evidence="3 4" key="1">
    <citation type="submission" date="2015-09" db="EMBL/GenBank/DDBJ databases">
        <title>Genome sequencing project for genomic taxonomy and phylogenomics of Bacillus-like bacteria.</title>
        <authorList>
            <person name="Liu B."/>
            <person name="Wang J."/>
            <person name="Zhu Y."/>
            <person name="Liu G."/>
            <person name="Chen Q."/>
            <person name="Chen Z."/>
            <person name="Lan J."/>
            <person name="Che J."/>
            <person name="Ge C."/>
            <person name="Shi H."/>
            <person name="Pan Z."/>
            <person name="Liu X."/>
        </authorList>
    </citation>
    <scope>NUCLEOTIDE SEQUENCE [LARGE SCALE GENOMIC DNA]</scope>
    <source>
        <strain evidence="3 4">LMG 18435</strain>
    </source>
</reference>
<dbReference type="STRING" id="157838.AN964_12145"/>
<feature type="transmembrane region" description="Helical" evidence="1">
    <location>
        <begin position="6"/>
        <end position="24"/>
    </location>
</feature>
<keyword evidence="1" id="KW-0472">Membrane</keyword>
<sequence>MLLLDLLLILCLIALFIIIPFLQYQQSNYRKETNFSFLKVYLDKGLLGEYFTYKILQKIPGNHKTVVNAYLPNKRGGTTEIDLVFIHETGVYVIESKNYSGWIFGKENDRNWCQMLPNKPKSYFYNPVKQNQTHINALKKEFPSIIDKNIISLIVFSNRCQLKKVSVDIENVRIIKRDQLGGLLKRFNAKSPKILNHESICNIYSKLKEFTNVSQEDKKKHIEHVSQYK</sequence>
<accession>A0A0Q3WXU3</accession>
<dbReference type="OrthoDB" id="5782056at2"/>
<dbReference type="InterPro" id="IPR011528">
    <property type="entry name" value="NERD"/>
</dbReference>
<evidence type="ECO:0000313" key="4">
    <source>
        <dbReference type="Proteomes" id="UP000051888"/>
    </source>
</evidence>
<keyword evidence="1" id="KW-0812">Transmembrane</keyword>
<evidence type="ECO:0000259" key="2">
    <source>
        <dbReference type="PROSITE" id="PS50965"/>
    </source>
</evidence>
<gene>
    <name evidence="3" type="ORF">AN964_12145</name>
</gene>
<proteinExistence type="predicted"/>
<keyword evidence="4" id="KW-1185">Reference proteome</keyword>
<dbReference type="RefSeq" id="WP_055739930.1">
    <property type="nucleotide sequence ID" value="NZ_JAAIWL010000009.1"/>
</dbReference>
<feature type="domain" description="NERD" evidence="2">
    <location>
        <begin position="44"/>
        <end position="161"/>
    </location>
</feature>
<comment type="caution">
    <text evidence="3">The sequence shown here is derived from an EMBL/GenBank/DDBJ whole genome shotgun (WGS) entry which is preliminary data.</text>
</comment>
<dbReference type="PATRIC" id="fig|157838.3.peg.2684"/>
<dbReference type="AlphaFoldDB" id="A0A0Q3WXU3"/>
<dbReference type="EMBL" id="LJJC01000004">
    <property type="protein sequence ID" value="KQL54173.1"/>
    <property type="molecule type" value="Genomic_DNA"/>
</dbReference>
<dbReference type="Proteomes" id="UP000051888">
    <property type="component" value="Unassembled WGS sequence"/>
</dbReference>
<name>A0A0Q3WXU3_9BACI</name>
<dbReference type="Pfam" id="PF08378">
    <property type="entry name" value="NERD"/>
    <property type="match status" value="1"/>
</dbReference>
<evidence type="ECO:0000256" key="1">
    <source>
        <dbReference type="SAM" id="Phobius"/>
    </source>
</evidence>